<feature type="non-terminal residue" evidence="2">
    <location>
        <position position="1"/>
    </location>
</feature>
<evidence type="ECO:0000313" key="2">
    <source>
        <dbReference type="EMBL" id="KAK3342289.1"/>
    </source>
</evidence>
<reference evidence="2" key="2">
    <citation type="submission" date="2023-06" db="EMBL/GenBank/DDBJ databases">
        <authorList>
            <consortium name="Lawrence Berkeley National Laboratory"/>
            <person name="Haridas S."/>
            <person name="Hensen N."/>
            <person name="Bonometti L."/>
            <person name="Westerberg I."/>
            <person name="Brannstrom I.O."/>
            <person name="Guillou S."/>
            <person name="Cros-Aarteil S."/>
            <person name="Calhoun S."/>
            <person name="Kuo A."/>
            <person name="Mondo S."/>
            <person name="Pangilinan J."/>
            <person name="Riley R."/>
            <person name="Labutti K."/>
            <person name="Andreopoulos B."/>
            <person name="Lipzen A."/>
            <person name="Chen C."/>
            <person name="Yanf M."/>
            <person name="Daum C."/>
            <person name="Ng V."/>
            <person name="Clum A."/>
            <person name="Steindorff A."/>
            <person name="Ohm R."/>
            <person name="Martin F."/>
            <person name="Silar P."/>
            <person name="Natvig D."/>
            <person name="Lalanne C."/>
            <person name="Gautier V."/>
            <person name="Ament-Velasquez S.L."/>
            <person name="Kruys A."/>
            <person name="Hutchinson M.I."/>
            <person name="Powell A.J."/>
            <person name="Barry K."/>
            <person name="Miller A.N."/>
            <person name="Grigoriev I.V."/>
            <person name="Debuchy R."/>
            <person name="Gladieux P."/>
            <person name="Thoren M.H."/>
            <person name="Johannesson H."/>
        </authorList>
    </citation>
    <scope>NUCLEOTIDE SEQUENCE</scope>
    <source>
        <strain evidence="2">CBS 560.94</strain>
    </source>
</reference>
<protein>
    <recommendedName>
        <fullName evidence="1">Heterokaryon incompatibility domain-containing protein</fullName>
    </recommendedName>
</protein>
<dbReference type="AlphaFoldDB" id="A0AAE0JBS0"/>
<dbReference type="Pfam" id="PF06985">
    <property type="entry name" value="HET"/>
    <property type="match status" value="1"/>
</dbReference>
<feature type="domain" description="Heterokaryon incompatibility" evidence="1">
    <location>
        <begin position="62"/>
        <end position="136"/>
    </location>
</feature>
<name>A0AAE0JBS0_9PEZI</name>
<organism evidence="2 3">
    <name type="scientific">Neurospora tetraspora</name>
    <dbReference type="NCBI Taxonomy" id="94610"/>
    <lineage>
        <taxon>Eukaryota</taxon>
        <taxon>Fungi</taxon>
        <taxon>Dikarya</taxon>
        <taxon>Ascomycota</taxon>
        <taxon>Pezizomycotina</taxon>
        <taxon>Sordariomycetes</taxon>
        <taxon>Sordariomycetidae</taxon>
        <taxon>Sordariales</taxon>
        <taxon>Sordariaceae</taxon>
        <taxon>Neurospora</taxon>
    </lineage>
</organism>
<dbReference type="PANTHER" id="PTHR33112:SF10">
    <property type="entry name" value="TOL"/>
    <property type="match status" value="1"/>
</dbReference>
<feature type="non-terminal residue" evidence="2">
    <location>
        <position position="136"/>
    </location>
</feature>
<dbReference type="Proteomes" id="UP001278500">
    <property type="component" value="Unassembled WGS sequence"/>
</dbReference>
<evidence type="ECO:0000259" key="1">
    <source>
        <dbReference type="Pfam" id="PF06985"/>
    </source>
</evidence>
<dbReference type="PANTHER" id="PTHR33112">
    <property type="entry name" value="DOMAIN PROTEIN, PUTATIVE-RELATED"/>
    <property type="match status" value="1"/>
</dbReference>
<dbReference type="GeneID" id="87860939"/>
<keyword evidence="3" id="KW-1185">Reference proteome</keyword>
<comment type="caution">
    <text evidence="2">The sequence shown here is derived from an EMBL/GenBank/DDBJ whole genome shotgun (WGS) entry which is preliminary data.</text>
</comment>
<dbReference type="RefSeq" id="XP_062680082.1">
    <property type="nucleotide sequence ID" value="XM_062823785.1"/>
</dbReference>
<dbReference type="InterPro" id="IPR010730">
    <property type="entry name" value="HET"/>
</dbReference>
<proteinExistence type="predicted"/>
<gene>
    <name evidence="2" type="ORF">B0H65DRAFT_401523</name>
</gene>
<sequence>VRRWLTACLEGHDECSNWRSILVDTYNYQHKIRFIDVGTVEEPIFRLVDGQSLVNRTGGIQYVTLSYRWTAETEITSMKSYNKASYQDSIPTYRLPQVYKDAAAVARALGVRYVWIYSLCIIQDSPEDWNEQSSMM</sequence>
<dbReference type="EMBL" id="JAUEPP010000005">
    <property type="protein sequence ID" value="KAK3342289.1"/>
    <property type="molecule type" value="Genomic_DNA"/>
</dbReference>
<evidence type="ECO:0000313" key="3">
    <source>
        <dbReference type="Proteomes" id="UP001278500"/>
    </source>
</evidence>
<reference evidence="2" key="1">
    <citation type="journal article" date="2023" name="Mol. Phylogenet. Evol.">
        <title>Genome-scale phylogeny and comparative genomics of the fungal order Sordariales.</title>
        <authorList>
            <person name="Hensen N."/>
            <person name="Bonometti L."/>
            <person name="Westerberg I."/>
            <person name="Brannstrom I.O."/>
            <person name="Guillou S."/>
            <person name="Cros-Aarteil S."/>
            <person name="Calhoun S."/>
            <person name="Haridas S."/>
            <person name="Kuo A."/>
            <person name="Mondo S."/>
            <person name="Pangilinan J."/>
            <person name="Riley R."/>
            <person name="LaButti K."/>
            <person name="Andreopoulos B."/>
            <person name="Lipzen A."/>
            <person name="Chen C."/>
            <person name="Yan M."/>
            <person name="Daum C."/>
            <person name="Ng V."/>
            <person name="Clum A."/>
            <person name="Steindorff A."/>
            <person name="Ohm R.A."/>
            <person name="Martin F."/>
            <person name="Silar P."/>
            <person name="Natvig D.O."/>
            <person name="Lalanne C."/>
            <person name="Gautier V."/>
            <person name="Ament-Velasquez S.L."/>
            <person name="Kruys A."/>
            <person name="Hutchinson M.I."/>
            <person name="Powell A.J."/>
            <person name="Barry K."/>
            <person name="Miller A.N."/>
            <person name="Grigoriev I.V."/>
            <person name="Debuchy R."/>
            <person name="Gladieux P."/>
            <person name="Hiltunen Thoren M."/>
            <person name="Johannesson H."/>
        </authorList>
    </citation>
    <scope>NUCLEOTIDE SEQUENCE</scope>
    <source>
        <strain evidence="2">CBS 560.94</strain>
    </source>
</reference>
<accession>A0AAE0JBS0</accession>